<dbReference type="InterPro" id="IPR039793">
    <property type="entry name" value="UROS/Hem4"/>
</dbReference>
<keyword evidence="12" id="KW-1185">Reference proteome</keyword>
<dbReference type="Pfam" id="PF02602">
    <property type="entry name" value="HEM4"/>
    <property type="match status" value="1"/>
</dbReference>
<evidence type="ECO:0000259" key="10">
    <source>
        <dbReference type="Pfam" id="PF02602"/>
    </source>
</evidence>
<dbReference type="SUPFAM" id="SSF69618">
    <property type="entry name" value="HemD-like"/>
    <property type="match status" value="1"/>
</dbReference>
<evidence type="ECO:0000313" key="12">
    <source>
        <dbReference type="Proteomes" id="UP001596170"/>
    </source>
</evidence>
<comment type="pathway">
    <text evidence="1 9">Porphyrin-containing compound metabolism; protoporphyrin-IX biosynthesis; coproporphyrinogen-III from 5-aminolevulinate: step 3/4.</text>
</comment>
<reference evidence="12" key="1">
    <citation type="journal article" date="2019" name="Int. J. Syst. Evol. Microbiol.">
        <title>The Global Catalogue of Microorganisms (GCM) 10K type strain sequencing project: providing services to taxonomists for standard genome sequencing and annotation.</title>
        <authorList>
            <consortium name="The Broad Institute Genomics Platform"/>
            <consortium name="The Broad Institute Genome Sequencing Center for Infectious Disease"/>
            <person name="Wu L."/>
            <person name="Ma J."/>
        </authorList>
    </citation>
    <scope>NUCLEOTIDE SEQUENCE [LARGE SCALE GENOMIC DNA]</scope>
    <source>
        <strain evidence="12">CCUG 54527</strain>
    </source>
</reference>
<evidence type="ECO:0000256" key="3">
    <source>
        <dbReference type="ARBA" id="ARBA00013109"/>
    </source>
</evidence>
<comment type="function">
    <text evidence="6 9">Catalyzes cyclization of the linear tetrapyrrole, hydroxymethylbilane, to the macrocyclic uroporphyrinogen III.</text>
</comment>
<organism evidence="11 12">
    <name type="scientific">Paenisporosarcina macmurdoensis</name>
    <dbReference type="NCBI Taxonomy" id="212659"/>
    <lineage>
        <taxon>Bacteria</taxon>
        <taxon>Bacillati</taxon>
        <taxon>Bacillota</taxon>
        <taxon>Bacilli</taxon>
        <taxon>Bacillales</taxon>
        <taxon>Caryophanaceae</taxon>
        <taxon>Paenisporosarcina</taxon>
    </lineage>
</organism>
<evidence type="ECO:0000256" key="9">
    <source>
        <dbReference type="RuleBase" id="RU366031"/>
    </source>
</evidence>
<dbReference type="InterPro" id="IPR003754">
    <property type="entry name" value="4pyrrol_synth_uPrphyn_synth"/>
</dbReference>
<evidence type="ECO:0000256" key="5">
    <source>
        <dbReference type="ARBA" id="ARBA00023244"/>
    </source>
</evidence>
<evidence type="ECO:0000313" key="11">
    <source>
        <dbReference type="EMBL" id="MFC6039714.1"/>
    </source>
</evidence>
<sequence>MSKKGDLRGQTIVFTGQPKSSEAFLEVERLGGKVQAFPLIRTQELTNQDDIFIIKLPSYDWLIFTSQNAVSAFEEKLTRDQVAVDNLKCKIAAVGKNTARALEKIGFHVSFTPTTYSADEFVQQFSHVSNQSEHCLFLRGSLAKATIRTGLSQQVDEWTVYETLPDVKNAVRLSTYIKEHPTVFVAFASPSAVHIYATEIAQEIGWKHIKIAAIGHVTAAALLNHGAAVHVQATTYTWLALVQEIANWKDDLYS</sequence>
<dbReference type="Proteomes" id="UP001596170">
    <property type="component" value="Unassembled WGS sequence"/>
</dbReference>
<evidence type="ECO:0000256" key="4">
    <source>
        <dbReference type="ARBA" id="ARBA00023239"/>
    </source>
</evidence>
<feature type="domain" description="Tetrapyrrole biosynthesis uroporphyrinogen III synthase" evidence="10">
    <location>
        <begin position="27"/>
        <end position="243"/>
    </location>
</feature>
<dbReference type="PANTHER" id="PTHR38042:SF1">
    <property type="entry name" value="UROPORPHYRINOGEN-III SYNTHASE, CHLOROPLASTIC"/>
    <property type="match status" value="1"/>
</dbReference>
<evidence type="ECO:0000256" key="8">
    <source>
        <dbReference type="ARBA" id="ARBA00048617"/>
    </source>
</evidence>
<gene>
    <name evidence="11" type="ORF">ACFPYN_09815</name>
</gene>
<comment type="catalytic activity">
    <reaction evidence="8 9">
        <text>hydroxymethylbilane = uroporphyrinogen III + H2O</text>
        <dbReference type="Rhea" id="RHEA:18965"/>
        <dbReference type="ChEBI" id="CHEBI:15377"/>
        <dbReference type="ChEBI" id="CHEBI:57308"/>
        <dbReference type="ChEBI" id="CHEBI:57845"/>
        <dbReference type="EC" id="4.2.1.75"/>
    </reaction>
</comment>
<dbReference type="GO" id="GO:0004852">
    <property type="term" value="F:uroporphyrinogen-III synthase activity"/>
    <property type="evidence" value="ECO:0007669"/>
    <property type="project" value="UniProtKB-EC"/>
</dbReference>
<evidence type="ECO:0000256" key="6">
    <source>
        <dbReference type="ARBA" id="ARBA00037589"/>
    </source>
</evidence>
<comment type="similarity">
    <text evidence="2 9">Belongs to the uroporphyrinogen-III synthase family.</text>
</comment>
<evidence type="ECO:0000256" key="1">
    <source>
        <dbReference type="ARBA" id="ARBA00004772"/>
    </source>
</evidence>
<protein>
    <recommendedName>
        <fullName evidence="7 9">Uroporphyrinogen-III synthase</fullName>
        <ecNumber evidence="3 9">4.2.1.75</ecNumber>
    </recommendedName>
</protein>
<dbReference type="EC" id="4.2.1.75" evidence="3 9"/>
<keyword evidence="4 9" id="KW-0456">Lyase</keyword>
<dbReference type="CDD" id="cd06578">
    <property type="entry name" value="HemD"/>
    <property type="match status" value="1"/>
</dbReference>
<dbReference type="Gene3D" id="3.40.50.10090">
    <property type="match status" value="2"/>
</dbReference>
<dbReference type="PANTHER" id="PTHR38042">
    <property type="entry name" value="UROPORPHYRINOGEN-III SYNTHASE, CHLOROPLASTIC"/>
    <property type="match status" value="1"/>
</dbReference>
<evidence type="ECO:0000256" key="2">
    <source>
        <dbReference type="ARBA" id="ARBA00008133"/>
    </source>
</evidence>
<comment type="caution">
    <text evidence="11">The sequence shown here is derived from an EMBL/GenBank/DDBJ whole genome shotgun (WGS) entry which is preliminary data.</text>
</comment>
<proteinExistence type="inferred from homology"/>
<name>A0ABW1L7M5_9BACL</name>
<dbReference type="EMBL" id="JBHSRI010000018">
    <property type="protein sequence ID" value="MFC6039714.1"/>
    <property type="molecule type" value="Genomic_DNA"/>
</dbReference>
<accession>A0ABW1L7M5</accession>
<keyword evidence="5 9" id="KW-0627">Porphyrin biosynthesis</keyword>
<evidence type="ECO:0000256" key="7">
    <source>
        <dbReference type="ARBA" id="ARBA00040167"/>
    </source>
</evidence>
<dbReference type="InterPro" id="IPR036108">
    <property type="entry name" value="4pyrrol_syn_uPrphyn_synt_sf"/>
</dbReference>
<dbReference type="RefSeq" id="WP_377733862.1">
    <property type="nucleotide sequence ID" value="NZ_JBHSRI010000018.1"/>
</dbReference>